<keyword evidence="1" id="KW-1185">Reference proteome</keyword>
<accession>A0A915I8M2</accession>
<name>A0A915I8M2_ROMCU</name>
<organism evidence="1 2">
    <name type="scientific">Romanomermis culicivorax</name>
    <name type="common">Nematode worm</name>
    <dbReference type="NCBI Taxonomy" id="13658"/>
    <lineage>
        <taxon>Eukaryota</taxon>
        <taxon>Metazoa</taxon>
        <taxon>Ecdysozoa</taxon>
        <taxon>Nematoda</taxon>
        <taxon>Enoplea</taxon>
        <taxon>Dorylaimia</taxon>
        <taxon>Mermithida</taxon>
        <taxon>Mermithoidea</taxon>
        <taxon>Mermithidae</taxon>
        <taxon>Romanomermis</taxon>
    </lineage>
</organism>
<evidence type="ECO:0000313" key="2">
    <source>
        <dbReference type="WBParaSite" id="nRc.2.0.1.t09670-RA"/>
    </source>
</evidence>
<reference evidence="2" key="1">
    <citation type="submission" date="2022-11" db="UniProtKB">
        <authorList>
            <consortium name="WormBaseParasite"/>
        </authorList>
    </citation>
    <scope>IDENTIFICATION</scope>
</reference>
<dbReference type="WBParaSite" id="nRc.2.0.1.t09670-RA">
    <property type="protein sequence ID" value="nRc.2.0.1.t09670-RA"/>
    <property type="gene ID" value="nRc.2.0.1.g09670"/>
</dbReference>
<dbReference type="AlphaFoldDB" id="A0A915I8M2"/>
<sequence length="70" mass="8088">MKDKKNNVPSFLMEIQEFNEKQAVHKSVFLKDPFASEGSPSLLTFFRKRALLPVHDSSHWFLQGALCLRP</sequence>
<dbReference type="Proteomes" id="UP000887565">
    <property type="component" value="Unplaced"/>
</dbReference>
<proteinExistence type="predicted"/>
<evidence type="ECO:0000313" key="1">
    <source>
        <dbReference type="Proteomes" id="UP000887565"/>
    </source>
</evidence>
<protein>
    <submittedName>
        <fullName evidence="2">Uncharacterized protein</fullName>
    </submittedName>
</protein>